<comment type="function">
    <text evidence="7">Participates in both transcription termination and antitermination.</text>
</comment>
<feature type="domain" description="S1 motif" evidence="8">
    <location>
        <begin position="135"/>
        <end position="199"/>
    </location>
</feature>
<gene>
    <name evidence="7 9" type="primary">nusA</name>
    <name evidence="9" type="ORF">ISU02_01485</name>
</gene>
<evidence type="ECO:0000256" key="4">
    <source>
        <dbReference type="ARBA" id="ARBA00022884"/>
    </source>
</evidence>
<evidence type="ECO:0000259" key="8">
    <source>
        <dbReference type="PROSITE" id="PS50126"/>
    </source>
</evidence>
<dbReference type="InterPro" id="IPR012340">
    <property type="entry name" value="NA-bd_OB-fold"/>
</dbReference>
<dbReference type="SUPFAM" id="SSF69705">
    <property type="entry name" value="Transcription factor NusA, N-terminal domain"/>
    <property type="match status" value="1"/>
</dbReference>
<dbReference type="InterPro" id="IPR036555">
    <property type="entry name" value="NusA_N_sf"/>
</dbReference>
<dbReference type="NCBIfam" id="TIGR01953">
    <property type="entry name" value="NusA"/>
    <property type="match status" value="1"/>
</dbReference>
<dbReference type="CDD" id="cd04455">
    <property type="entry name" value="S1_NusA"/>
    <property type="match status" value="1"/>
</dbReference>
<evidence type="ECO:0000256" key="5">
    <source>
        <dbReference type="ARBA" id="ARBA00023015"/>
    </source>
</evidence>
<evidence type="ECO:0000256" key="7">
    <source>
        <dbReference type="HAMAP-Rule" id="MF_00945"/>
    </source>
</evidence>
<comment type="caution">
    <text evidence="9">The sequence shown here is derived from an EMBL/GenBank/DDBJ whole genome shotgun (WGS) entry which is preliminary data.</text>
</comment>
<dbReference type="RefSeq" id="WP_194700006.1">
    <property type="nucleotide sequence ID" value="NZ_JADKNH010000001.1"/>
</dbReference>
<comment type="subunit">
    <text evidence="7">Monomer. Binds directly to the core enzyme of the DNA-dependent RNA polymerase and to nascent RNA.</text>
</comment>
<keyword evidence="5 7" id="KW-0805">Transcription regulation</keyword>
<keyword evidence="6 7" id="KW-0804">Transcription</keyword>
<evidence type="ECO:0000313" key="9">
    <source>
        <dbReference type="EMBL" id="MBF4691768.1"/>
    </source>
</evidence>
<dbReference type="CDD" id="cd22529">
    <property type="entry name" value="KH-II_NusA_rpt2"/>
    <property type="match status" value="1"/>
</dbReference>
<comment type="subcellular location">
    <subcellularLocation>
        <location evidence="7">Cytoplasm</location>
    </subcellularLocation>
</comment>
<dbReference type="PROSITE" id="PS50084">
    <property type="entry name" value="KH_TYPE_1"/>
    <property type="match status" value="1"/>
</dbReference>
<dbReference type="InterPro" id="IPR013735">
    <property type="entry name" value="TF_NusA_N"/>
</dbReference>
<dbReference type="Gene3D" id="3.30.1480.10">
    <property type="entry name" value="NusA, N-terminal domain"/>
    <property type="match status" value="1"/>
</dbReference>
<keyword evidence="3 7" id="KW-0889">Transcription antitermination</keyword>
<evidence type="ECO:0000256" key="1">
    <source>
        <dbReference type="ARBA" id="ARBA00022472"/>
    </source>
</evidence>
<dbReference type="InterPro" id="IPR025249">
    <property type="entry name" value="TF_NusA_KH_1st"/>
</dbReference>
<dbReference type="PROSITE" id="PS50126">
    <property type="entry name" value="S1"/>
    <property type="match status" value="1"/>
</dbReference>
<dbReference type="HAMAP" id="MF_00945_B">
    <property type="entry name" value="NusA_B"/>
    <property type="match status" value="1"/>
</dbReference>
<dbReference type="SMART" id="SM00316">
    <property type="entry name" value="S1"/>
    <property type="match status" value="1"/>
</dbReference>
<dbReference type="CDD" id="cd02134">
    <property type="entry name" value="KH-II_NusA_rpt1"/>
    <property type="match status" value="1"/>
</dbReference>
<protein>
    <recommendedName>
        <fullName evidence="7">Transcription termination/antitermination protein NusA</fullName>
    </recommendedName>
</protein>
<evidence type="ECO:0000256" key="3">
    <source>
        <dbReference type="ARBA" id="ARBA00022814"/>
    </source>
</evidence>
<dbReference type="InterPro" id="IPR058582">
    <property type="entry name" value="KH_NusA_2nd"/>
</dbReference>
<organism evidence="9 10">
    <name type="scientific">Fusibacter ferrireducens</name>
    <dbReference type="NCBI Taxonomy" id="2785058"/>
    <lineage>
        <taxon>Bacteria</taxon>
        <taxon>Bacillati</taxon>
        <taxon>Bacillota</taxon>
        <taxon>Clostridia</taxon>
        <taxon>Eubacteriales</taxon>
        <taxon>Eubacteriales Family XII. Incertae Sedis</taxon>
        <taxon>Fusibacter</taxon>
    </lineage>
</organism>
<reference evidence="9 10" key="1">
    <citation type="submission" date="2020-11" db="EMBL/GenBank/DDBJ databases">
        <title>Fusibacter basophilias sp. nov.</title>
        <authorList>
            <person name="Qiu D."/>
        </authorList>
    </citation>
    <scope>NUCLEOTIDE SEQUENCE [LARGE SCALE GENOMIC DNA]</scope>
    <source>
        <strain evidence="9 10">Q10-2</strain>
    </source>
</reference>
<keyword evidence="10" id="KW-1185">Reference proteome</keyword>
<proteinExistence type="inferred from homology"/>
<dbReference type="Pfam" id="PF08529">
    <property type="entry name" value="NusA_N"/>
    <property type="match status" value="1"/>
</dbReference>
<dbReference type="Proteomes" id="UP000614200">
    <property type="component" value="Unassembled WGS sequence"/>
</dbReference>
<dbReference type="EMBL" id="JADKNH010000001">
    <property type="protein sequence ID" value="MBF4691768.1"/>
    <property type="molecule type" value="Genomic_DNA"/>
</dbReference>
<dbReference type="PANTHER" id="PTHR22648:SF0">
    <property type="entry name" value="TRANSCRIPTION TERMINATION_ANTITERMINATION PROTEIN NUSA"/>
    <property type="match status" value="1"/>
</dbReference>
<dbReference type="InterPro" id="IPR003029">
    <property type="entry name" value="S1_domain"/>
</dbReference>
<dbReference type="SUPFAM" id="SSF50249">
    <property type="entry name" value="Nucleic acid-binding proteins"/>
    <property type="match status" value="1"/>
</dbReference>
<dbReference type="Gene3D" id="2.40.50.140">
    <property type="entry name" value="Nucleic acid-binding proteins"/>
    <property type="match status" value="1"/>
</dbReference>
<dbReference type="InterPro" id="IPR030842">
    <property type="entry name" value="TF_NusA_bacterial"/>
</dbReference>
<comment type="similarity">
    <text evidence="7">Belongs to the NusA family.</text>
</comment>
<dbReference type="InterPro" id="IPR015946">
    <property type="entry name" value="KH_dom-like_a/b"/>
</dbReference>
<dbReference type="Pfam" id="PF13184">
    <property type="entry name" value="KH_NusA_1st"/>
    <property type="match status" value="1"/>
</dbReference>
<keyword evidence="1 7" id="KW-0806">Transcription termination</keyword>
<evidence type="ECO:0000256" key="2">
    <source>
        <dbReference type="ARBA" id="ARBA00022490"/>
    </source>
</evidence>
<dbReference type="Gene3D" id="3.30.300.20">
    <property type="match status" value="2"/>
</dbReference>
<dbReference type="PANTHER" id="PTHR22648">
    <property type="entry name" value="TRANSCRIPTION TERMINATION FACTOR NUSA"/>
    <property type="match status" value="1"/>
</dbReference>
<dbReference type="SUPFAM" id="SSF54814">
    <property type="entry name" value="Prokaryotic type KH domain (KH-domain type II)"/>
    <property type="match status" value="2"/>
</dbReference>
<keyword evidence="2 7" id="KW-0963">Cytoplasm</keyword>
<name>A0ABR9ZMR9_9FIRM</name>
<evidence type="ECO:0000256" key="6">
    <source>
        <dbReference type="ARBA" id="ARBA00023163"/>
    </source>
</evidence>
<keyword evidence="4 7" id="KW-0694">RNA-binding</keyword>
<dbReference type="Pfam" id="PF26594">
    <property type="entry name" value="KH_NusA_2nd"/>
    <property type="match status" value="1"/>
</dbReference>
<evidence type="ECO:0000313" key="10">
    <source>
        <dbReference type="Proteomes" id="UP000614200"/>
    </source>
</evidence>
<dbReference type="InterPro" id="IPR009019">
    <property type="entry name" value="KH_sf_prok-type"/>
</dbReference>
<dbReference type="InterPro" id="IPR010213">
    <property type="entry name" value="TF_NusA"/>
</dbReference>
<sequence>MKTELLIALEQLVKEKGLAMDMLFDVIEDAVIKAYKNNFGATHNVEVELNRETGEINVYSVRIVADEVFDEITQISVEEAKKLDKDFESGDIVKEKVTPRDFGRIAAQSAKQVVVQKIREAERSVIYDEFASRESEIVNGVIHRIAKGTIYINLGRTEAMLAPNEQIPSEEYVQGERIKTYITEVKNATKGPQIYVSRTHPGLVKRLFELEVPEIFDGEVEVKNISREPGSRTKIAVYASNPDLDPVGACVGQKGHRVQNIVDELQGEKIDIIEWNENPAILISNALSPSKVMRVEVDEEDNSALVVVPDYQLSLAIGKEGQNARLAAKLTGWKIDIKSETQYKNYLREIGEYEEVYGDDE</sequence>
<accession>A0ABR9ZMR9</accession>